<dbReference type="InterPro" id="IPR014710">
    <property type="entry name" value="RmlC-like_jellyroll"/>
</dbReference>
<accession>A0A4R9JMC0</accession>
<dbReference type="Gene3D" id="2.60.120.10">
    <property type="entry name" value="Jelly Rolls"/>
    <property type="match status" value="1"/>
</dbReference>
<name>A0A4R9JMC0_9LEPT</name>
<dbReference type="Proteomes" id="UP000297609">
    <property type="component" value="Unassembled WGS sequence"/>
</dbReference>
<organism evidence="1 2">
    <name type="scientific">Leptospira kemamanensis</name>
    <dbReference type="NCBI Taxonomy" id="2484942"/>
    <lineage>
        <taxon>Bacteria</taxon>
        <taxon>Pseudomonadati</taxon>
        <taxon>Spirochaetota</taxon>
        <taxon>Spirochaetia</taxon>
        <taxon>Leptospirales</taxon>
        <taxon>Leptospiraceae</taxon>
        <taxon>Leptospira</taxon>
    </lineage>
</organism>
<dbReference type="EMBL" id="RQGG01000044">
    <property type="protein sequence ID" value="TGL48387.1"/>
    <property type="molecule type" value="Genomic_DNA"/>
</dbReference>
<proteinExistence type="predicted"/>
<dbReference type="AlphaFoldDB" id="A0A4R9JMC0"/>
<evidence type="ECO:0000313" key="2">
    <source>
        <dbReference type="Proteomes" id="UP000297609"/>
    </source>
</evidence>
<comment type="caution">
    <text evidence="1">The sequence shown here is derived from an EMBL/GenBank/DDBJ whole genome shotgun (WGS) entry which is preliminary data.</text>
</comment>
<feature type="non-terminal residue" evidence="1">
    <location>
        <position position="79"/>
    </location>
</feature>
<dbReference type="SUPFAM" id="SSF51182">
    <property type="entry name" value="RmlC-like cupins"/>
    <property type="match status" value="1"/>
</dbReference>
<protein>
    <submittedName>
        <fullName evidence="1">dTDP-4-dehydrorhamnose 3,5-epimerase</fullName>
    </submittedName>
</protein>
<gene>
    <name evidence="1" type="ORF">EHQ59_15735</name>
</gene>
<dbReference type="InterPro" id="IPR011051">
    <property type="entry name" value="RmlC_Cupin_sf"/>
</dbReference>
<sequence>MKKIDDINGILQTPLKIIPGDKGDVLHAMKKFDPGFSGFEEAYFSSVQKGETKGWKKHLEMTLNLVVPVGRIQFYAYDD</sequence>
<reference evidence="1" key="1">
    <citation type="journal article" date="2019" name="PLoS Negl. Trop. Dis.">
        <title>Revisiting the worldwide diversity of Leptospira species in the environment.</title>
        <authorList>
            <person name="Vincent A.T."/>
            <person name="Schiettekatte O."/>
            <person name="Bourhy P."/>
            <person name="Veyrier F.J."/>
            <person name="Picardeau M."/>
        </authorList>
    </citation>
    <scope>NUCLEOTIDE SEQUENCE [LARGE SCALE GENOMIC DNA]</scope>
    <source>
        <strain evidence="1">201702454</strain>
    </source>
</reference>
<keyword evidence="2" id="KW-1185">Reference proteome</keyword>
<evidence type="ECO:0000313" key="1">
    <source>
        <dbReference type="EMBL" id="TGL48387.1"/>
    </source>
</evidence>